<protein>
    <recommendedName>
        <fullName evidence="1">Heterokaryon incompatibility domain-containing protein</fullName>
    </recommendedName>
</protein>
<evidence type="ECO:0000313" key="2">
    <source>
        <dbReference type="EMBL" id="KAK3345533.1"/>
    </source>
</evidence>
<evidence type="ECO:0000313" key="3">
    <source>
        <dbReference type="Proteomes" id="UP001278500"/>
    </source>
</evidence>
<dbReference type="InterPro" id="IPR010730">
    <property type="entry name" value="HET"/>
</dbReference>
<dbReference type="EMBL" id="JAUEPP010000004">
    <property type="protein sequence ID" value="KAK3345533.1"/>
    <property type="molecule type" value="Genomic_DNA"/>
</dbReference>
<gene>
    <name evidence="2" type="ORF">B0H65DRAFT_549222</name>
</gene>
<dbReference type="RefSeq" id="XP_062682146.1">
    <property type="nucleotide sequence ID" value="XM_062829639.1"/>
</dbReference>
<accession>A0AAE0MSD5</accession>
<keyword evidence="3" id="KW-1185">Reference proteome</keyword>
<proteinExistence type="predicted"/>
<sequence length="340" mass="38440">MSDVYGHSRCNITALGTGGNDGCFTPRNPLQISPCRIRVCDDKSTIYAVNSLLENTFVENVEQSPLFKRGWVFQESVLSSRAVYFGAPQLFWECRRQAFAESWPLKTDTPRVQQRLTEPTLRATGDTPFSSKTVFEALCNAEEQQHTFPSFLAWEKIAKTFIGTSLTFTSDRLFAMAGIARTIEHFRSFTYVTGTWRELYPLDLLWRFTRELGERKNIVSGSNAPSRSWAAKELDMQELLKNIAESEKNTQRPAHWDGNKRFLVESVTGVAYLSQLVEFPDPPFESKYRPDKEGEITIVLKGHVRKGLVKTELDVQSYPEEGRLSTGVGTEAAIVSSDLV</sequence>
<name>A0AAE0MSD5_9PEZI</name>
<dbReference type="Proteomes" id="UP001278500">
    <property type="component" value="Unassembled WGS sequence"/>
</dbReference>
<comment type="caution">
    <text evidence="2">The sequence shown here is derived from an EMBL/GenBank/DDBJ whole genome shotgun (WGS) entry which is preliminary data.</text>
</comment>
<reference evidence="2" key="2">
    <citation type="submission" date="2023-06" db="EMBL/GenBank/DDBJ databases">
        <authorList>
            <consortium name="Lawrence Berkeley National Laboratory"/>
            <person name="Haridas S."/>
            <person name="Hensen N."/>
            <person name="Bonometti L."/>
            <person name="Westerberg I."/>
            <person name="Brannstrom I.O."/>
            <person name="Guillou S."/>
            <person name="Cros-Aarteil S."/>
            <person name="Calhoun S."/>
            <person name="Kuo A."/>
            <person name="Mondo S."/>
            <person name="Pangilinan J."/>
            <person name="Riley R."/>
            <person name="Labutti K."/>
            <person name="Andreopoulos B."/>
            <person name="Lipzen A."/>
            <person name="Chen C."/>
            <person name="Yanf M."/>
            <person name="Daum C."/>
            <person name="Ng V."/>
            <person name="Clum A."/>
            <person name="Steindorff A."/>
            <person name="Ohm R."/>
            <person name="Martin F."/>
            <person name="Silar P."/>
            <person name="Natvig D."/>
            <person name="Lalanne C."/>
            <person name="Gautier V."/>
            <person name="Ament-Velasquez S.L."/>
            <person name="Kruys A."/>
            <person name="Hutchinson M.I."/>
            <person name="Powell A.J."/>
            <person name="Barry K."/>
            <person name="Miller A.N."/>
            <person name="Grigoriev I.V."/>
            <person name="Debuchy R."/>
            <person name="Gladieux P."/>
            <person name="Thoren M.H."/>
            <person name="Johannesson H."/>
        </authorList>
    </citation>
    <scope>NUCLEOTIDE SEQUENCE</scope>
    <source>
        <strain evidence="2">CBS 560.94</strain>
    </source>
</reference>
<evidence type="ECO:0000259" key="1">
    <source>
        <dbReference type="Pfam" id="PF06985"/>
    </source>
</evidence>
<dbReference type="PANTHER" id="PTHR33112">
    <property type="entry name" value="DOMAIN PROTEIN, PUTATIVE-RELATED"/>
    <property type="match status" value="1"/>
</dbReference>
<reference evidence="2" key="1">
    <citation type="journal article" date="2023" name="Mol. Phylogenet. Evol.">
        <title>Genome-scale phylogeny and comparative genomics of the fungal order Sordariales.</title>
        <authorList>
            <person name="Hensen N."/>
            <person name="Bonometti L."/>
            <person name="Westerberg I."/>
            <person name="Brannstrom I.O."/>
            <person name="Guillou S."/>
            <person name="Cros-Aarteil S."/>
            <person name="Calhoun S."/>
            <person name="Haridas S."/>
            <person name="Kuo A."/>
            <person name="Mondo S."/>
            <person name="Pangilinan J."/>
            <person name="Riley R."/>
            <person name="LaButti K."/>
            <person name="Andreopoulos B."/>
            <person name="Lipzen A."/>
            <person name="Chen C."/>
            <person name="Yan M."/>
            <person name="Daum C."/>
            <person name="Ng V."/>
            <person name="Clum A."/>
            <person name="Steindorff A."/>
            <person name="Ohm R.A."/>
            <person name="Martin F."/>
            <person name="Silar P."/>
            <person name="Natvig D.O."/>
            <person name="Lalanne C."/>
            <person name="Gautier V."/>
            <person name="Ament-Velasquez S.L."/>
            <person name="Kruys A."/>
            <person name="Hutchinson M.I."/>
            <person name="Powell A.J."/>
            <person name="Barry K."/>
            <person name="Miller A.N."/>
            <person name="Grigoriev I.V."/>
            <person name="Debuchy R."/>
            <person name="Gladieux P."/>
            <person name="Hiltunen Thoren M."/>
            <person name="Johannesson H."/>
        </authorList>
    </citation>
    <scope>NUCLEOTIDE SEQUENCE</scope>
    <source>
        <strain evidence="2">CBS 560.94</strain>
    </source>
</reference>
<dbReference type="Pfam" id="PF06985">
    <property type="entry name" value="HET"/>
    <property type="match status" value="1"/>
</dbReference>
<dbReference type="PANTHER" id="PTHR33112:SF8">
    <property type="entry name" value="HETEROKARYON INCOMPATIBILITY DOMAIN-CONTAINING PROTEIN"/>
    <property type="match status" value="1"/>
</dbReference>
<organism evidence="2 3">
    <name type="scientific">Neurospora tetraspora</name>
    <dbReference type="NCBI Taxonomy" id="94610"/>
    <lineage>
        <taxon>Eukaryota</taxon>
        <taxon>Fungi</taxon>
        <taxon>Dikarya</taxon>
        <taxon>Ascomycota</taxon>
        <taxon>Pezizomycotina</taxon>
        <taxon>Sordariomycetes</taxon>
        <taxon>Sordariomycetidae</taxon>
        <taxon>Sordariales</taxon>
        <taxon>Sordariaceae</taxon>
        <taxon>Neurospora</taxon>
    </lineage>
</organism>
<dbReference type="AlphaFoldDB" id="A0AAE0MSD5"/>
<dbReference type="GeneID" id="87866793"/>
<feature type="domain" description="Heterokaryon incompatibility" evidence="1">
    <location>
        <begin position="1"/>
        <end position="75"/>
    </location>
</feature>